<proteinExistence type="predicted"/>
<feature type="compositionally biased region" description="Low complexity" evidence="1">
    <location>
        <begin position="81"/>
        <end position="90"/>
    </location>
</feature>
<dbReference type="RefSeq" id="WP_054729169.1">
    <property type="nucleotide sequence ID" value="NZ_CP013344.1"/>
</dbReference>
<dbReference type="EMBL" id="CP013344">
    <property type="protein sequence ID" value="AMU90383.1"/>
    <property type="molecule type" value="Genomic_DNA"/>
</dbReference>
<sequence>MKVRALRTIRTDAGNVKRGTVSPDLSGPVAKSLIDRGLAEAIEDEADAEEKAPKPHVAAKPKPTESAEANAKARKTDAADDPAASDAKGK</sequence>
<reference evidence="3" key="1">
    <citation type="submission" date="2015-11" db="EMBL/GenBank/DDBJ databases">
        <title>Complete genome sequence of a polyethylene-glycol degrader Sphingopyxis macrogoltabida 203N (NBRC 111659).</title>
        <authorList>
            <person name="Yoshiyuki O."/>
            <person name="Shouta N."/>
            <person name="Nagata Y."/>
            <person name="Numata M."/>
            <person name="Tsuchikane K."/>
            <person name="Hosoyama A."/>
            <person name="Yamazoe A."/>
            <person name="Tsuda M."/>
            <person name="Fujita N."/>
            <person name="Kawai F."/>
        </authorList>
    </citation>
    <scope>NUCLEOTIDE SEQUENCE [LARGE SCALE GENOMIC DNA]</scope>
    <source>
        <strain evidence="3">203N</strain>
    </source>
</reference>
<keyword evidence="3" id="KW-1185">Reference proteome</keyword>
<reference evidence="2 3" key="2">
    <citation type="journal article" date="2016" name="Genome Announc.">
        <title>Complete Genome Sequence of Sphingopyxis macrogoltabida Strain 203N (NBRC 111659), a Polyethylene Glycol Degrader.</title>
        <authorList>
            <person name="Ohtsubo Y."/>
            <person name="Nonoyama S."/>
            <person name="Nagata Y."/>
            <person name="Numata M."/>
            <person name="Tsuchikane K."/>
            <person name="Hosoyama A."/>
            <person name="Yamazoe A."/>
            <person name="Tsuda M."/>
            <person name="Fujita N."/>
            <person name="Kawai F."/>
        </authorList>
    </citation>
    <scope>NUCLEOTIDE SEQUENCE [LARGE SCALE GENOMIC DNA]</scope>
    <source>
        <strain evidence="2 3">203N</strain>
    </source>
</reference>
<gene>
    <name evidence="2" type="ORF">ATM17_15260</name>
</gene>
<feature type="region of interest" description="Disordered" evidence="1">
    <location>
        <begin position="43"/>
        <end position="90"/>
    </location>
</feature>
<organism evidence="2 3">
    <name type="scientific">Sphingopyxis macrogoltabida</name>
    <name type="common">Sphingomonas macrogoltabidus</name>
    <dbReference type="NCBI Taxonomy" id="33050"/>
    <lineage>
        <taxon>Bacteria</taxon>
        <taxon>Pseudomonadati</taxon>
        <taxon>Pseudomonadota</taxon>
        <taxon>Alphaproteobacteria</taxon>
        <taxon>Sphingomonadales</taxon>
        <taxon>Sphingomonadaceae</taxon>
        <taxon>Sphingopyxis</taxon>
    </lineage>
</organism>
<evidence type="ECO:0000313" key="3">
    <source>
        <dbReference type="Proteomes" id="UP000076088"/>
    </source>
</evidence>
<feature type="region of interest" description="Disordered" evidence="1">
    <location>
        <begin position="1"/>
        <end position="29"/>
    </location>
</feature>
<accession>A0AAC8Z1X4</accession>
<name>A0AAC8Z1X4_SPHMC</name>
<evidence type="ECO:0000256" key="1">
    <source>
        <dbReference type="SAM" id="MobiDB-lite"/>
    </source>
</evidence>
<dbReference type="Proteomes" id="UP000076088">
    <property type="component" value="Chromosome"/>
</dbReference>
<protein>
    <submittedName>
        <fullName evidence="2">Uncharacterized protein</fullName>
    </submittedName>
</protein>
<dbReference type="KEGG" id="smaz:LH19_14680"/>
<evidence type="ECO:0000313" key="2">
    <source>
        <dbReference type="EMBL" id="AMU90383.1"/>
    </source>
</evidence>
<dbReference type="AlphaFoldDB" id="A0AAC8Z1X4"/>